<feature type="domain" description="Immunoglobulin" evidence="3">
    <location>
        <begin position="32"/>
        <end position="249"/>
    </location>
</feature>
<dbReference type="InterPro" id="IPR003599">
    <property type="entry name" value="Ig_sub"/>
</dbReference>
<keyword evidence="2" id="KW-0472">Membrane</keyword>
<name>A0A9Q0M9W1_BLOTA</name>
<dbReference type="SUPFAM" id="SSF48726">
    <property type="entry name" value="Immunoglobulin"/>
    <property type="match status" value="1"/>
</dbReference>
<dbReference type="Proteomes" id="UP001142055">
    <property type="component" value="Chromosome 1"/>
</dbReference>
<dbReference type="EMBL" id="JAPWDV010000001">
    <property type="protein sequence ID" value="KAJ6221782.1"/>
    <property type="molecule type" value="Genomic_DNA"/>
</dbReference>
<proteinExistence type="predicted"/>
<evidence type="ECO:0000256" key="1">
    <source>
        <dbReference type="SAM" id="MobiDB-lite"/>
    </source>
</evidence>
<feature type="transmembrane region" description="Helical" evidence="2">
    <location>
        <begin position="550"/>
        <end position="573"/>
    </location>
</feature>
<reference evidence="4" key="1">
    <citation type="submission" date="2022-12" db="EMBL/GenBank/DDBJ databases">
        <title>Genome assemblies of Blomia tropicalis.</title>
        <authorList>
            <person name="Cui Y."/>
        </authorList>
    </citation>
    <scope>NUCLEOTIDE SEQUENCE</scope>
    <source>
        <tissue evidence="4">Adult mites</tissue>
    </source>
</reference>
<comment type="caution">
    <text evidence="4">The sequence shown here is derived from an EMBL/GenBank/DDBJ whole genome shotgun (WGS) entry which is preliminary data.</text>
</comment>
<dbReference type="PANTHER" id="PTHR23278">
    <property type="entry name" value="SIDESTEP PROTEIN"/>
    <property type="match status" value="1"/>
</dbReference>
<dbReference type="Gene3D" id="2.60.40.10">
    <property type="entry name" value="Immunoglobulins"/>
    <property type="match status" value="1"/>
</dbReference>
<evidence type="ECO:0000313" key="5">
    <source>
        <dbReference type="Proteomes" id="UP001142055"/>
    </source>
</evidence>
<feature type="transmembrane region" description="Helical" evidence="2">
    <location>
        <begin position="523"/>
        <end position="544"/>
    </location>
</feature>
<dbReference type="InterPro" id="IPR013783">
    <property type="entry name" value="Ig-like_fold"/>
</dbReference>
<feature type="region of interest" description="Disordered" evidence="1">
    <location>
        <begin position="148"/>
        <end position="177"/>
    </location>
</feature>
<dbReference type="InterPro" id="IPR036179">
    <property type="entry name" value="Ig-like_dom_sf"/>
</dbReference>
<sequence>MVESKTFENKANFGSQALPLSSLATQPEHKTYPDLNVLSGNSIQLPCDLSGAGQMDQPLPVMEHDVDGLPKTIDNNNNNNEDHVNRMDQMYKSDSSAVPTVDPFSSDAVQLILWYHGSDISGSPFYSVDARHSNVIDQRNKAAIMWQKHEQYGQQQHQQQPSPSPSPIHSPQHQSNGSNFEAKLKHFVVPPYNGRARFELRGNKHTSSSQQAALLTLDSVREEDGGWYWCRVDYRWTRTTISKIRLNVLVAPKRLSIYRLLPESSTTKNGQFIIPNESISSYASQLLSSIQSINSSVLSYTPISSSSSLWIDNESANEPKLLSSHELTSSVVYVDEGIDTMLSCEAIGDIELVRMCYYIPRQELFVLMSDMNDDHLIRLPRKYVKNLRTGMTFLHISIRMSQSLMRFTMLGLPMFDIIFKINQITIGTFGLIIFWNIILAIALHQMTACAMLMAQQTCFFAFYFQRRFLLIRSKLIHIFHMNHVNRLIGRNRRWINLGRMQKVFRELIGSMHRYMVIRTQYKWMAPIAYYTINCYIELFLYLSFDDRSSPLIRTIAIIGVGFMGGSAYIAFVFMCEVNSNSKRLIPKLNHYLFRTNHSTNISRKLFLSETKQLIADNAISVNMGDIFQMTRLVLVYSVFNLMQNVFLIIELNRIDFKHNSNLNSFIP</sequence>
<accession>A0A9Q0M9W1</accession>
<dbReference type="AlphaFoldDB" id="A0A9Q0M9W1"/>
<organism evidence="4 5">
    <name type="scientific">Blomia tropicalis</name>
    <name type="common">Mite</name>
    <dbReference type="NCBI Taxonomy" id="40697"/>
    <lineage>
        <taxon>Eukaryota</taxon>
        <taxon>Metazoa</taxon>
        <taxon>Ecdysozoa</taxon>
        <taxon>Arthropoda</taxon>
        <taxon>Chelicerata</taxon>
        <taxon>Arachnida</taxon>
        <taxon>Acari</taxon>
        <taxon>Acariformes</taxon>
        <taxon>Sarcoptiformes</taxon>
        <taxon>Astigmata</taxon>
        <taxon>Glycyphagoidea</taxon>
        <taxon>Echimyopodidae</taxon>
        <taxon>Blomia</taxon>
    </lineage>
</organism>
<evidence type="ECO:0000256" key="2">
    <source>
        <dbReference type="SAM" id="Phobius"/>
    </source>
</evidence>
<feature type="transmembrane region" description="Helical" evidence="2">
    <location>
        <begin position="407"/>
        <end position="435"/>
    </location>
</feature>
<evidence type="ECO:0000313" key="4">
    <source>
        <dbReference type="EMBL" id="KAJ6221782.1"/>
    </source>
</evidence>
<keyword evidence="5" id="KW-1185">Reference proteome</keyword>
<evidence type="ECO:0000259" key="3">
    <source>
        <dbReference type="SMART" id="SM00409"/>
    </source>
</evidence>
<protein>
    <recommendedName>
        <fullName evidence="3">Immunoglobulin domain-containing protein</fullName>
    </recommendedName>
</protein>
<dbReference type="PANTHER" id="PTHR23278:SF19">
    <property type="entry name" value="OBSCURIN"/>
    <property type="match status" value="1"/>
</dbReference>
<keyword evidence="2" id="KW-1133">Transmembrane helix</keyword>
<dbReference type="SMART" id="SM00409">
    <property type="entry name" value="IG"/>
    <property type="match status" value="1"/>
</dbReference>
<keyword evidence="2" id="KW-0812">Transmembrane</keyword>
<gene>
    <name evidence="4" type="ORF">RDWZM_000327</name>
</gene>